<dbReference type="SUPFAM" id="SSF53300">
    <property type="entry name" value="vWA-like"/>
    <property type="match status" value="1"/>
</dbReference>
<dbReference type="PROSITE" id="PS50234">
    <property type="entry name" value="VWFA"/>
    <property type="match status" value="1"/>
</dbReference>
<dbReference type="AlphaFoldDB" id="A0A0A7EJK8"/>
<keyword evidence="1" id="KW-1133">Transmembrane helix</keyword>
<dbReference type="OrthoDB" id="6206554at2"/>
<keyword evidence="1" id="KW-0812">Transmembrane</keyword>
<dbReference type="Proteomes" id="UP000030341">
    <property type="component" value="Chromosome 2"/>
</dbReference>
<evidence type="ECO:0000256" key="1">
    <source>
        <dbReference type="SAM" id="Phobius"/>
    </source>
</evidence>
<protein>
    <submittedName>
        <fullName evidence="3">von Willebrand factor A</fullName>
    </submittedName>
</protein>
<dbReference type="InterPro" id="IPR050768">
    <property type="entry name" value="UPF0353/GerABKA_families"/>
</dbReference>
<name>A0A0A7EJK8_9GAMM</name>
<dbReference type="STRING" id="1348114.OM33_17440"/>
<evidence type="ECO:0000313" key="4">
    <source>
        <dbReference type="Proteomes" id="UP000030341"/>
    </source>
</evidence>
<feature type="transmembrane region" description="Helical" evidence="1">
    <location>
        <begin position="297"/>
        <end position="315"/>
    </location>
</feature>
<feature type="transmembrane region" description="Helical" evidence="1">
    <location>
        <begin position="63"/>
        <end position="81"/>
    </location>
</feature>
<organism evidence="3 4">
    <name type="scientific">Pseudoalteromonas piratica</name>
    <dbReference type="NCBI Taxonomy" id="1348114"/>
    <lineage>
        <taxon>Bacteria</taxon>
        <taxon>Pseudomonadati</taxon>
        <taxon>Pseudomonadota</taxon>
        <taxon>Gammaproteobacteria</taxon>
        <taxon>Alteromonadales</taxon>
        <taxon>Pseudoalteromonadaceae</taxon>
        <taxon>Pseudoalteromonas</taxon>
    </lineage>
</organism>
<reference evidence="3 4" key="1">
    <citation type="submission" date="2014-11" db="EMBL/GenBank/DDBJ databases">
        <title>Complete Genome Sequence of Pseudoalteromonas sp. Strain OCN003 Isolated from Kaneohe Bay, Oahu, Hawaii.</title>
        <authorList>
            <person name="Beurmann S."/>
            <person name="Videau P."/>
            <person name="Ushijima B."/>
            <person name="Smith A.M."/>
            <person name="Aeby G.S."/>
            <person name="Callahan S.M."/>
            <person name="Belcaid M."/>
        </authorList>
    </citation>
    <scope>NUCLEOTIDE SEQUENCE [LARGE SCALE GENOMIC DNA]</scope>
    <source>
        <strain evidence="3 4">OCN003</strain>
    </source>
</reference>
<dbReference type="RefSeq" id="WP_040135474.1">
    <property type="nucleotide sequence ID" value="NZ_CP009889.1"/>
</dbReference>
<dbReference type="HOGENOM" id="CLU_024570_0_1_6"/>
<dbReference type="PANTHER" id="PTHR22550:SF18">
    <property type="entry name" value="VWFA DOMAIN-CONTAINING PROTEIN"/>
    <property type="match status" value="1"/>
</dbReference>
<dbReference type="Pfam" id="PF00092">
    <property type="entry name" value="VWA"/>
    <property type="match status" value="1"/>
</dbReference>
<proteinExistence type="predicted"/>
<keyword evidence="1" id="KW-0472">Membrane</keyword>
<sequence length="326" mass="35753">MITLLHPWLLLLLPLPLLVYFALPEFKQKALAYRIPFFELAAKASEAPVANGSQVHAKPKVDLVFATLIWFCCVIAIAHPIKLGAVKHQDVITRDIMLAIDLSGSMAEQDFESSNGDIINRLDAVTNVVSEFINARENDRIGLIVFGTRAYLQVPFTQDLKMAERVLRDASVAMAGPHTAIGDAIGLALKLFEESQVTEKTLILLTDGADTGSRMSPLNAAHIAKSDGLKIFTIGIGNENGEGQYKVDFDTLAEIANITDGEFYRATNQDTLQNVYQEIDKVAAVKSKQPQARKQTSIVHIPLAIALLVYLIALLKSVITIRKAYV</sequence>
<dbReference type="EMBL" id="CP009889">
    <property type="protein sequence ID" value="AIY66880.1"/>
    <property type="molecule type" value="Genomic_DNA"/>
</dbReference>
<dbReference type="SMART" id="SM00327">
    <property type="entry name" value="VWA"/>
    <property type="match status" value="1"/>
</dbReference>
<gene>
    <name evidence="3" type="ORF">OM33_17440</name>
</gene>
<dbReference type="InterPro" id="IPR036465">
    <property type="entry name" value="vWFA_dom_sf"/>
</dbReference>
<accession>A0A0A7EJK8</accession>
<dbReference type="PANTHER" id="PTHR22550">
    <property type="entry name" value="SPORE GERMINATION PROTEIN"/>
    <property type="match status" value="1"/>
</dbReference>
<evidence type="ECO:0000313" key="3">
    <source>
        <dbReference type="EMBL" id="AIY66880.1"/>
    </source>
</evidence>
<feature type="transmembrane region" description="Helical" evidence="1">
    <location>
        <begin position="6"/>
        <end position="23"/>
    </location>
</feature>
<dbReference type="KEGG" id="pseo:OM33_17440"/>
<keyword evidence="4" id="KW-1185">Reference proteome</keyword>
<feature type="domain" description="VWFA" evidence="2">
    <location>
        <begin position="95"/>
        <end position="279"/>
    </location>
</feature>
<dbReference type="eggNOG" id="COG2304">
    <property type="taxonomic scope" value="Bacteria"/>
</dbReference>
<dbReference type="InterPro" id="IPR002035">
    <property type="entry name" value="VWF_A"/>
</dbReference>
<evidence type="ECO:0000259" key="2">
    <source>
        <dbReference type="PROSITE" id="PS50234"/>
    </source>
</evidence>
<dbReference type="Gene3D" id="3.40.50.410">
    <property type="entry name" value="von Willebrand factor, type A domain"/>
    <property type="match status" value="1"/>
</dbReference>